<evidence type="ECO:0000256" key="1">
    <source>
        <dbReference type="SAM" id="Phobius"/>
    </source>
</evidence>
<accession>A0A4V6Q8J2</accession>
<feature type="transmembrane region" description="Helical" evidence="1">
    <location>
        <begin position="208"/>
        <end position="227"/>
    </location>
</feature>
<feature type="transmembrane region" description="Helical" evidence="1">
    <location>
        <begin position="345"/>
        <end position="362"/>
    </location>
</feature>
<dbReference type="AlphaFoldDB" id="A0A4V6Q8J2"/>
<sequence length="402" mass="43614">MRTIWWQRARLRTDEDDEIERHVSWLELFFDLVFVVVIARLSHDLAQDVTPGAVVGFCLQFGAVFWAWNGFTYYVERFESDGLENRLFTFVAMAAVAALAVWTEDGLGAGYGGFIGAYLATRAVNMVQWVRAACHEPVFRPVAVRFVGGFLSASVLLLLAIDLEGWERRLLFGTAVLVEILTPTLTLRRQSALPRISASKFPERFGQLTIIVLGEAIVGVVTGLGELNHEHRLGVIQALDGLLGLAVGFGLWWVYFDFIARRPPRPRFGAALGWVYLHLVVLVAITATGAAISLSIGESAGVRAMAGHVLLGSAVAVALVGLALLELTLDRGPDEPTHARLSPSLKVLCGAVAALTSLVPGWPTTALLVVLLVLLVVPALYGVVVWYGIRPAPDPSAAERQT</sequence>
<comment type="caution">
    <text evidence="2">The sequence shown here is derived from an EMBL/GenBank/DDBJ whole genome shotgun (WGS) entry which is preliminary data.</text>
</comment>
<dbReference type="PANTHER" id="PTHR36840">
    <property type="entry name" value="BLL5714 PROTEIN"/>
    <property type="match status" value="1"/>
</dbReference>
<reference evidence="2 3" key="1">
    <citation type="submission" date="2019-03" db="EMBL/GenBank/DDBJ databases">
        <title>Genomic Encyclopedia of Type Strains, Phase III (KMG-III): the genomes of soil and plant-associated and newly described type strains.</title>
        <authorList>
            <person name="Whitman W."/>
        </authorList>
    </citation>
    <scope>NUCLEOTIDE SEQUENCE [LARGE SCALE GENOMIC DNA]</scope>
    <source>
        <strain evidence="2 3">VKM Ac-2570</strain>
    </source>
</reference>
<keyword evidence="1" id="KW-0472">Membrane</keyword>
<dbReference type="RefSeq" id="WP_134119484.1">
    <property type="nucleotide sequence ID" value="NZ_SODF01000001.1"/>
</dbReference>
<feature type="transmembrane region" description="Helical" evidence="1">
    <location>
        <begin position="368"/>
        <end position="389"/>
    </location>
</feature>
<feature type="transmembrane region" description="Helical" evidence="1">
    <location>
        <begin position="142"/>
        <end position="163"/>
    </location>
</feature>
<keyword evidence="3" id="KW-1185">Reference proteome</keyword>
<dbReference type="PANTHER" id="PTHR36840:SF1">
    <property type="entry name" value="BLL5714 PROTEIN"/>
    <property type="match status" value="1"/>
</dbReference>
<feature type="transmembrane region" description="Helical" evidence="1">
    <location>
        <begin position="268"/>
        <end position="292"/>
    </location>
</feature>
<feature type="transmembrane region" description="Helical" evidence="1">
    <location>
        <begin position="304"/>
        <end position="325"/>
    </location>
</feature>
<evidence type="ECO:0000313" key="3">
    <source>
        <dbReference type="Proteomes" id="UP000295447"/>
    </source>
</evidence>
<name>A0A4V6Q8J2_9ACTN</name>
<dbReference type="OrthoDB" id="7698234at2"/>
<proteinExistence type="predicted"/>
<dbReference type="EMBL" id="SODF01000001">
    <property type="protein sequence ID" value="TDW24294.1"/>
    <property type="molecule type" value="Genomic_DNA"/>
</dbReference>
<evidence type="ECO:0000313" key="2">
    <source>
        <dbReference type="EMBL" id="TDW24294.1"/>
    </source>
</evidence>
<keyword evidence="1" id="KW-0812">Transmembrane</keyword>
<feature type="transmembrane region" description="Helical" evidence="1">
    <location>
        <begin position="21"/>
        <end position="41"/>
    </location>
</feature>
<feature type="transmembrane region" description="Helical" evidence="1">
    <location>
        <begin position="233"/>
        <end position="256"/>
    </location>
</feature>
<dbReference type="Pfam" id="PF06772">
    <property type="entry name" value="LtrA"/>
    <property type="match status" value="1"/>
</dbReference>
<feature type="transmembrane region" description="Helical" evidence="1">
    <location>
        <begin position="87"/>
        <end position="103"/>
    </location>
</feature>
<dbReference type="InterPro" id="IPR010640">
    <property type="entry name" value="Low_temperature_requirement_A"/>
</dbReference>
<organism evidence="2 3">
    <name type="scientific">Kribbella kalugense</name>
    <dbReference type="NCBI Taxonomy" id="2512221"/>
    <lineage>
        <taxon>Bacteria</taxon>
        <taxon>Bacillati</taxon>
        <taxon>Actinomycetota</taxon>
        <taxon>Actinomycetes</taxon>
        <taxon>Propionibacteriales</taxon>
        <taxon>Kribbellaceae</taxon>
        <taxon>Kribbella</taxon>
    </lineage>
</organism>
<gene>
    <name evidence="2" type="ORF">EV650_3168</name>
</gene>
<keyword evidence="1" id="KW-1133">Transmembrane helix</keyword>
<feature type="transmembrane region" description="Helical" evidence="1">
    <location>
        <begin position="109"/>
        <end position="130"/>
    </location>
</feature>
<dbReference type="Proteomes" id="UP000295447">
    <property type="component" value="Unassembled WGS sequence"/>
</dbReference>
<protein>
    <submittedName>
        <fullName evidence="2">Low temperature requirement protein LtrA</fullName>
    </submittedName>
</protein>
<feature type="transmembrane region" description="Helical" evidence="1">
    <location>
        <begin position="53"/>
        <end position="75"/>
    </location>
</feature>